<comment type="catalytic activity">
    <reaction evidence="1">
        <text>ATP + protein L-histidine = ADP + protein N-phospho-L-histidine.</text>
        <dbReference type="EC" id="2.7.13.3"/>
    </reaction>
</comment>
<evidence type="ECO:0000313" key="4">
    <source>
        <dbReference type="EMBL" id="QTA79585.1"/>
    </source>
</evidence>
<gene>
    <name evidence="4" type="ORF">dnl_18590</name>
</gene>
<dbReference type="SMART" id="SM00387">
    <property type="entry name" value="HATPase_c"/>
    <property type="match status" value="1"/>
</dbReference>
<dbReference type="AlphaFoldDB" id="A0A975B694"/>
<dbReference type="PRINTS" id="PR00344">
    <property type="entry name" value="BCTRLSENSOR"/>
</dbReference>
<evidence type="ECO:0000259" key="3">
    <source>
        <dbReference type="PROSITE" id="PS50109"/>
    </source>
</evidence>
<feature type="domain" description="Histidine kinase" evidence="3">
    <location>
        <begin position="1"/>
        <end position="106"/>
    </location>
</feature>
<protein>
    <recommendedName>
        <fullName evidence="2">histidine kinase</fullName>
        <ecNumber evidence="2">2.7.13.3</ecNumber>
    </recommendedName>
</protein>
<dbReference type="EC" id="2.7.13.3" evidence="2"/>
<organism evidence="4 5">
    <name type="scientific">Desulfonema limicola</name>
    <dbReference type="NCBI Taxonomy" id="45656"/>
    <lineage>
        <taxon>Bacteria</taxon>
        <taxon>Pseudomonadati</taxon>
        <taxon>Thermodesulfobacteriota</taxon>
        <taxon>Desulfobacteria</taxon>
        <taxon>Desulfobacterales</taxon>
        <taxon>Desulfococcaceae</taxon>
        <taxon>Desulfonema</taxon>
    </lineage>
</organism>
<dbReference type="InterPro" id="IPR036890">
    <property type="entry name" value="HATPase_C_sf"/>
</dbReference>
<evidence type="ECO:0000256" key="1">
    <source>
        <dbReference type="ARBA" id="ARBA00000085"/>
    </source>
</evidence>
<accession>A0A975B694</accession>
<name>A0A975B694_9BACT</name>
<dbReference type="Pfam" id="PF02518">
    <property type="entry name" value="HATPase_c"/>
    <property type="match status" value="1"/>
</dbReference>
<dbReference type="CDD" id="cd00075">
    <property type="entry name" value="HATPase"/>
    <property type="match status" value="1"/>
</dbReference>
<evidence type="ECO:0000256" key="2">
    <source>
        <dbReference type="ARBA" id="ARBA00012438"/>
    </source>
</evidence>
<keyword evidence="4" id="KW-0418">Kinase</keyword>
<reference evidence="4" key="1">
    <citation type="journal article" date="2021" name="Microb. Physiol.">
        <title>Proteogenomic Insights into the Physiology of Marine, Sulfate-Reducing, Filamentous Desulfonema limicola and Desulfonema magnum.</title>
        <authorList>
            <person name="Schnaars V."/>
            <person name="Wohlbrand L."/>
            <person name="Scheve S."/>
            <person name="Hinrichs C."/>
            <person name="Reinhardt R."/>
            <person name="Rabus R."/>
        </authorList>
    </citation>
    <scope>NUCLEOTIDE SEQUENCE</scope>
    <source>
        <strain evidence="4">5ac10</strain>
    </source>
</reference>
<keyword evidence="4" id="KW-0808">Transferase</keyword>
<dbReference type="EMBL" id="CP061799">
    <property type="protein sequence ID" value="QTA79585.1"/>
    <property type="molecule type" value="Genomic_DNA"/>
</dbReference>
<proteinExistence type="predicted"/>
<dbReference type="PROSITE" id="PS50109">
    <property type="entry name" value="HIS_KIN"/>
    <property type="match status" value="1"/>
</dbReference>
<dbReference type="PANTHER" id="PTHR43065">
    <property type="entry name" value="SENSOR HISTIDINE KINASE"/>
    <property type="match status" value="1"/>
</dbReference>
<dbReference type="InterPro" id="IPR005467">
    <property type="entry name" value="His_kinase_dom"/>
</dbReference>
<dbReference type="KEGG" id="dli:dnl_18590"/>
<dbReference type="Gene3D" id="3.30.565.10">
    <property type="entry name" value="Histidine kinase-like ATPase, C-terminal domain"/>
    <property type="match status" value="1"/>
</dbReference>
<sequence>MREIALHILDIAENGIAAGADTISILVNEARKDNLLKLEIKDNGRGIPSNIFKNVTDPFSTTRTTRRVGMGLSLLKAAALRCDGSFDIESEPGKGTKVSAGFRFDHIDRAPLGNMADSVMVLIAGHPDIDFIYTHIIDENDFVLDTSEIKKELEDIPITDSSIMLHLSELIKNALKDIELKGKMS</sequence>
<keyword evidence="5" id="KW-1185">Reference proteome</keyword>
<evidence type="ECO:0000313" key="5">
    <source>
        <dbReference type="Proteomes" id="UP000663720"/>
    </source>
</evidence>
<dbReference type="Proteomes" id="UP000663720">
    <property type="component" value="Chromosome"/>
</dbReference>
<dbReference type="SUPFAM" id="SSF55874">
    <property type="entry name" value="ATPase domain of HSP90 chaperone/DNA topoisomerase II/histidine kinase"/>
    <property type="match status" value="1"/>
</dbReference>
<dbReference type="InterPro" id="IPR003594">
    <property type="entry name" value="HATPase_dom"/>
</dbReference>
<dbReference type="GO" id="GO:0004673">
    <property type="term" value="F:protein histidine kinase activity"/>
    <property type="evidence" value="ECO:0007669"/>
    <property type="project" value="UniProtKB-EC"/>
</dbReference>
<dbReference type="InterPro" id="IPR004358">
    <property type="entry name" value="Sig_transdc_His_kin-like_C"/>
</dbReference>
<dbReference type="RefSeq" id="WP_207691322.1">
    <property type="nucleotide sequence ID" value="NZ_CP061799.1"/>
</dbReference>